<reference evidence="1 2" key="1">
    <citation type="submission" date="2013-09" db="EMBL/GenBank/DDBJ databases">
        <title>Corchorus capsularis genome sequencing.</title>
        <authorList>
            <person name="Alam M."/>
            <person name="Haque M.S."/>
            <person name="Islam M.S."/>
            <person name="Emdad E.M."/>
            <person name="Islam M.M."/>
            <person name="Ahmed B."/>
            <person name="Halim A."/>
            <person name="Hossen Q.M.M."/>
            <person name="Hossain M.Z."/>
            <person name="Ahmed R."/>
            <person name="Khan M.M."/>
            <person name="Islam R."/>
            <person name="Rashid M.M."/>
            <person name="Khan S.A."/>
            <person name="Rahman M.S."/>
            <person name="Alam M."/>
        </authorList>
    </citation>
    <scope>NUCLEOTIDE SEQUENCE [LARGE SCALE GENOMIC DNA]</scope>
    <source>
        <strain evidence="2">cv. CVL-1</strain>
        <tissue evidence="1">Whole seedling</tissue>
    </source>
</reference>
<evidence type="ECO:0000313" key="1">
    <source>
        <dbReference type="EMBL" id="OMO85105.1"/>
    </source>
</evidence>
<proteinExistence type="predicted"/>
<dbReference type="EMBL" id="AWWV01009645">
    <property type="protein sequence ID" value="OMO85105.1"/>
    <property type="molecule type" value="Genomic_DNA"/>
</dbReference>
<organism evidence="1 2">
    <name type="scientific">Corchorus capsularis</name>
    <name type="common">Jute</name>
    <dbReference type="NCBI Taxonomy" id="210143"/>
    <lineage>
        <taxon>Eukaryota</taxon>
        <taxon>Viridiplantae</taxon>
        <taxon>Streptophyta</taxon>
        <taxon>Embryophyta</taxon>
        <taxon>Tracheophyta</taxon>
        <taxon>Spermatophyta</taxon>
        <taxon>Magnoliopsida</taxon>
        <taxon>eudicotyledons</taxon>
        <taxon>Gunneridae</taxon>
        <taxon>Pentapetalae</taxon>
        <taxon>rosids</taxon>
        <taxon>malvids</taxon>
        <taxon>Malvales</taxon>
        <taxon>Malvaceae</taxon>
        <taxon>Grewioideae</taxon>
        <taxon>Apeibeae</taxon>
        <taxon>Corchorus</taxon>
    </lineage>
</organism>
<keyword evidence="2" id="KW-1185">Reference proteome</keyword>
<gene>
    <name evidence="1" type="ORF">CCACVL1_10398</name>
</gene>
<protein>
    <submittedName>
        <fullName evidence="1">Uncharacterized protein</fullName>
    </submittedName>
</protein>
<name>A0A1R3IR94_COCAP</name>
<sequence>MVGEESVVAGQIGLQPYWRR</sequence>
<accession>A0A1R3IR94</accession>
<evidence type="ECO:0000313" key="2">
    <source>
        <dbReference type="Proteomes" id="UP000188268"/>
    </source>
</evidence>
<dbReference type="AlphaFoldDB" id="A0A1R3IR94"/>
<comment type="caution">
    <text evidence="1">The sequence shown here is derived from an EMBL/GenBank/DDBJ whole genome shotgun (WGS) entry which is preliminary data.</text>
</comment>
<dbReference type="Proteomes" id="UP000188268">
    <property type="component" value="Unassembled WGS sequence"/>
</dbReference>
<dbReference type="Gramene" id="OMO85105">
    <property type="protein sequence ID" value="OMO85105"/>
    <property type="gene ID" value="CCACVL1_10398"/>
</dbReference>